<keyword evidence="1" id="KW-0175">Coiled coil</keyword>
<feature type="compositionally biased region" description="Basic and acidic residues" evidence="2">
    <location>
        <begin position="1"/>
        <end position="12"/>
    </location>
</feature>
<evidence type="ECO:0000313" key="4">
    <source>
        <dbReference type="Proteomes" id="UP000447873"/>
    </source>
</evidence>
<evidence type="ECO:0000256" key="1">
    <source>
        <dbReference type="SAM" id="Coils"/>
    </source>
</evidence>
<gene>
    <name evidence="3" type="ORF">EG328_006869</name>
</gene>
<sequence>MDSDSDYDRELPDSDPPTPIEAGTFDLLTQRVEEFQRMHQLETIERLTIENNTMQNAIVQYQKLWCSILELLEQALEALQSLQKALEHCFNEDIAAEEDWLRFWGIRKEEQSQQYSPAGWI</sequence>
<dbReference type="Proteomes" id="UP000447873">
    <property type="component" value="Unassembled WGS sequence"/>
</dbReference>
<accession>A0A8H3UF50</accession>
<proteinExistence type="predicted"/>
<organism evidence="3 4">
    <name type="scientific">Venturia inaequalis</name>
    <name type="common">Apple scab fungus</name>
    <dbReference type="NCBI Taxonomy" id="5025"/>
    <lineage>
        <taxon>Eukaryota</taxon>
        <taxon>Fungi</taxon>
        <taxon>Dikarya</taxon>
        <taxon>Ascomycota</taxon>
        <taxon>Pezizomycotina</taxon>
        <taxon>Dothideomycetes</taxon>
        <taxon>Pleosporomycetidae</taxon>
        <taxon>Venturiales</taxon>
        <taxon>Venturiaceae</taxon>
        <taxon>Venturia</taxon>
    </lineage>
</organism>
<dbReference type="AlphaFoldDB" id="A0A8H3UF50"/>
<protein>
    <submittedName>
        <fullName evidence="3">Uncharacterized protein</fullName>
    </submittedName>
</protein>
<name>A0A8H3UF50_VENIN</name>
<comment type="caution">
    <text evidence="3">The sequence shown here is derived from an EMBL/GenBank/DDBJ whole genome shotgun (WGS) entry which is preliminary data.</text>
</comment>
<reference evidence="3 4" key="1">
    <citation type="submission" date="2018-12" db="EMBL/GenBank/DDBJ databases">
        <title>Venturia inaequalis Genome Resource.</title>
        <authorList>
            <person name="Lichtner F.J."/>
        </authorList>
    </citation>
    <scope>NUCLEOTIDE SEQUENCE [LARGE SCALE GENOMIC DNA]</scope>
    <source>
        <strain evidence="3 4">120213</strain>
    </source>
</reference>
<evidence type="ECO:0000313" key="3">
    <source>
        <dbReference type="EMBL" id="KAE9969421.1"/>
    </source>
</evidence>
<feature type="region of interest" description="Disordered" evidence="2">
    <location>
        <begin position="1"/>
        <end position="22"/>
    </location>
</feature>
<dbReference type="EMBL" id="WNWS01000368">
    <property type="protein sequence ID" value="KAE9969421.1"/>
    <property type="molecule type" value="Genomic_DNA"/>
</dbReference>
<feature type="coiled-coil region" evidence="1">
    <location>
        <begin position="44"/>
        <end position="92"/>
    </location>
</feature>
<evidence type="ECO:0000256" key="2">
    <source>
        <dbReference type="SAM" id="MobiDB-lite"/>
    </source>
</evidence>